<dbReference type="SMART" id="SM00388">
    <property type="entry name" value="HisKA"/>
    <property type="match status" value="1"/>
</dbReference>
<evidence type="ECO:0000256" key="6">
    <source>
        <dbReference type="ARBA" id="ARBA00022777"/>
    </source>
</evidence>
<keyword evidence="8" id="KW-0472">Membrane</keyword>
<sequence length="418" mass="47991">MKLLSKINRTYFKYGLFVFLIADVVIILMSNYILKDEMDQQLKMETEVIAETVRREGNFHSVYPTDIVEKISYSEIGIETSKDTLLYEASEGELTPYRECTVYKSIKGKHYRITTRQMLMEFDDIFSLYTALISTVLGLIFVLVLLFTQKMNAILWGTFNKNVELLKNYSFSSNEKLQLNTTGIDEFDDLNQVVTSMSNRLEKDYRASKEFSANAAHELQTPLAIIRNKCENLFSEKNLNDETIQSIREIYLSTDRLSGITKALLLLAKIDHGQFNDTEEISLHQLIQLRVENLKDILQDRNLSVDISAAEDCLVKMDMRLASLLIQNITTNAINYSPSSKIIEIKIAQNQFSISNYGEKPIQNAESIFNRFYKESESSKSTGIGLALVKKIADHYGMTIHYNFNNCKHQFTFSLSLC</sequence>
<dbReference type="PANTHER" id="PTHR45436">
    <property type="entry name" value="SENSOR HISTIDINE KINASE YKOH"/>
    <property type="match status" value="1"/>
</dbReference>
<evidence type="ECO:0000256" key="2">
    <source>
        <dbReference type="ARBA" id="ARBA00012438"/>
    </source>
</evidence>
<dbReference type="SMART" id="SM00387">
    <property type="entry name" value="HATPase_c"/>
    <property type="match status" value="1"/>
</dbReference>
<proteinExistence type="predicted"/>
<comment type="catalytic activity">
    <reaction evidence="1">
        <text>ATP + protein L-histidine = ADP + protein N-phospho-L-histidine.</text>
        <dbReference type="EC" id="2.7.13.3"/>
    </reaction>
</comment>
<dbReference type="Pfam" id="PF00512">
    <property type="entry name" value="HisKA"/>
    <property type="match status" value="1"/>
</dbReference>
<gene>
    <name evidence="10" type="ORF">L3049_17640</name>
</gene>
<dbReference type="GO" id="GO:0016301">
    <property type="term" value="F:kinase activity"/>
    <property type="evidence" value="ECO:0007669"/>
    <property type="project" value="UniProtKB-KW"/>
</dbReference>
<evidence type="ECO:0000256" key="3">
    <source>
        <dbReference type="ARBA" id="ARBA00022553"/>
    </source>
</evidence>
<dbReference type="PANTHER" id="PTHR45436:SF5">
    <property type="entry name" value="SENSOR HISTIDINE KINASE TRCS"/>
    <property type="match status" value="1"/>
</dbReference>
<keyword evidence="11" id="KW-1185">Reference proteome</keyword>
<feature type="transmembrane region" description="Helical" evidence="8">
    <location>
        <begin position="126"/>
        <end position="147"/>
    </location>
</feature>
<dbReference type="SUPFAM" id="SSF55874">
    <property type="entry name" value="ATPase domain of HSP90 chaperone/DNA topoisomerase II/histidine kinase"/>
    <property type="match status" value="1"/>
</dbReference>
<evidence type="ECO:0000256" key="1">
    <source>
        <dbReference type="ARBA" id="ARBA00000085"/>
    </source>
</evidence>
<dbReference type="RefSeq" id="WP_275111148.1">
    <property type="nucleotide sequence ID" value="NZ_JAKJSC010000006.1"/>
</dbReference>
<dbReference type="InterPro" id="IPR003661">
    <property type="entry name" value="HisK_dim/P_dom"/>
</dbReference>
<feature type="transmembrane region" description="Helical" evidence="8">
    <location>
        <begin position="12"/>
        <end position="34"/>
    </location>
</feature>
<dbReference type="InterPro" id="IPR003594">
    <property type="entry name" value="HATPase_dom"/>
</dbReference>
<evidence type="ECO:0000256" key="7">
    <source>
        <dbReference type="ARBA" id="ARBA00022989"/>
    </source>
</evidence>
<evidence type="ECO:0000256" key="8">
    <source>
        <dbReference type="SAM" id="Phobius"/>
    </source>
</evidence>
<dbReference type="InterPro" id="IPR036097">
    <property type="entry name" value="HisK_dim/P_sf"/>
</dbReference>
<accession>A0ABT5VWL4</accession>
<evidence type="ECO:0000256" key="5">
    <source>
        <dbReference type="ARBA" id="ARBA00022692"/>
    </source>
</evidence>
<dbReference type="Proteomes" id="UP001528920">
    <property type="component" value="Unassembled WGS sequence"/>
</dbReference>
<keyword evidence="3" id="KW-0597">Phosphoprotein</keyword>
<dbReference type="Gene3D" id="1.10.287.130">
    <property type="match status" value="1"/>
</dbReference>
<organism evidence="10 11">
    <name type="scientific">Paralabilibaculum antarcticum</name>
    <dbReference type="NCBI Taxonomy" id="2912572"/>
    <lineage>
        <taxon>Bacteria</taxon>
        <taxon>Pseudomonadati</taxon>
        <taxon>Bacteroidota</taxon>
        <taxon>Bacteroidia</taxon>
        <taxon>Marinilabiliales</taxon>
        <taxon>Marinifilaceae</taxon>
        <taxon>Paralabilibaculum</taxon>
    </lineage>
</organism>
<keyword evidence="5 8" id="KW-0812">Transmembrane</keyword>
<dbReference type="InterPro" id="IPR005467">
    <property type="entry name" value="His_kinase_dom"/>
</dbReference>
<dbReference type="InterPro" id="IPR036890">
    <property type="entry name" value="HATPase_C_sf"/>
</dbReference>
<evidence type="ECO:0000313" key="10">
    <source>
        <dbReference type="EMBL" id="MDE5419816.1"/>
    </source>
</evidence>
<feature type="domain" description="Histidine kinase" evidence="9">
    <location>
        <begin position="214"/>
        <end position="418"/>
    </location>
</feature>
<comment type="caution">
    <text evidence="10">The sequence shown here is derived from an EMBL/GenBank/DDBJ whole genome shotgun (WGS) entry which is preliminary data.</text>
</comment>
<keyword evidence="7 8" id="KW-1133">Transmembrane helix</keyword>
<keyword evidence="6 10" id="KW-0418">Kinase</keyword>
<evidence type="ECO:0000313" key="11">
    <source>
        <dbReference type="Proteomes" id="UP001528920"/>
    </source>
</evidence>
<dbReference type="InterPro" id="IPR050428">
    <property type="entry name" value="TCS_sensor_his_kinase"/>
</dbReference>
<dbReference type="EC" id="2.7.13.3" evidence="2"/>
<name>A0ABT5VWL4_9BACT</name>
<dbReference type="PROSITE" id="PS50109">
    <property type="entry name" value="HIS_KIN"/>
    <property type="match status" value="1"/>
</dbReference>
<reference evidence="10 11" key="1">
    <citation type="submission" date="2022-01" db="EMBL/GenBank/DDBJ databases">
        <title>Labilibaculum sp. nov, a marine bacterium isolated from Antarctica.</title>
        <authorList>
            <person name="Dai W."/>
        </authorList>
    </citation>
    <scope>NUCLEOTIDE SEQUENCE [LARGE SCALE GENOMIC DNA]</scope>
    <source>
        <strain evidence="10 11">DW002</strain>
    </source>
</reference>
<dbReference type="CDD" id="cd00082">
    <property type="entry name" value="HisKA"/>
    <property type="match status" value="1"/>
</dbReference>
<protein>
    <recommendedName>
        <fullName evidence="2">histidine kinase</fullName>
        <ecNumber evidence="2">2.7.13.3</ecNumber>
    </recommendedName>
</protein>
<dbReference type="Gene3D" id="3.30.565.10">
    <property type="entry name" value="Histidine kinase-like ATPase, C-terminal domain"/>
    <property type="match status" value="1"/>
</dbReference>
<dbReference type="EMBL" id="JAKJSC010000006">
    <property type="protein sequence ID" value="MDE5419816.1"/>
    <property type="molecule type" value="Genomic_DNA"/>
</dbReference>
<evidence type="ECO:0000256" key="4">
    <source>
        <dbReference type="ARBA" id="ARBA00022679"/>
    </source>
</evidence>
<dbReference type="SUPFAM" id="SSF47384">
    <property type="entry name" value="Homodimeric domain of signal transducing histidine kinase"/>
    <property type="match status" value="1"/>
</dbReference>
<evidence type="ECO:0000259" key="9">
    <source>
        <dbReference type="PROSITE" id="PS50109"/>
    </source>
</evidence>
<keyword evidence="4" id="KW-0808">Transferase</keyword>
<dbReference type="Pfam" id="PF02518">
    <property type="entry name" value="HATPase_c"/>
    <property type="match status" value="1"/>
</dbReference>